<keyword evidence="2" id="KW-1185">Reference proteome</keyword>
<evidence type="ECO:0000313" key="2">
    <source>
        <dbReference type="Proteomes" id="UP000202420"/>
    </source>
</evidence>
<gene>
    <name evidence="1" type="primary">z005L</name>
    <name evidence="1" type="ORF">ATCV1_z005L</name>
</gene>
<name>A7K7W5_9PHYC</name>
<reference evidence="1 2" key="1">
    <citation type="submission" date="2006-09" db="EMBL/GenBank/DDBJ databases">
        <title>Sequence and annotation of the 288-kb ATCV-1 virus that infects an endosymbiotic Chlorella strain of the heliozoon Acanthocystis turfacea.</title>
        <authorList>
            <person name="Fitzgerald L.A."/>
            <person name="Graves M.V."/>
            <person name="Li X."/>
            <person name="Pfitzner A.J.P."/>
            <person name="Hartigan J."/>
            <person name="Van Etten J.L."/>
        </authorList>
    </citation>
    <scope>NUCLEOTIDE SEQUENCE [LARGE SCALE GENOMIC DNA]</scope>
    <source>
        <strain evidence="1 2">ATCV-1</strain>
    </source>
</reference>
<accession>A7K7W5</accession>
<protein>
    <submittedName>
        <fullName evidence="1">Uncharacterized protein z005L</fullName>
    </submittedName>
</protein>
<proteinExistence type="predicted"/>
<organism evidence="1 2">
    <name type="scientific">Chlorovirus heliozoae</name>
    <dbReference type="NCBI Taxonomy" id="322019"/>
    <lineage>
        <taxon>Viruses</taxon>
        <taxon>Varidnaviria</taxon>
        <taxon>Bamfordvirae</taxon>
        <taxon>Nucleocytoviricota</taxon>
        <taxon>Megaviricetes</taxon>
        <taxon>Algavirales</taxon>
        <taxon>Phycodnaviridae</taxon>
        <taxon>Chlorovirus</taxon>
    </lineage>
</organism>
<dbReference type="RefSeq" id="YP_001426486.1">
    <property type="nucleotide sequence ID" value="NC_008724.1"/>
</dbReference>
<dbReference type="Proteomes" id="UP000202420">
    <property type="component" value="Segment"/>
</dbReference>
<dbReference type="KEGG" id="vg:5470503"/>
<dbReference type="GeneID" id="5470503"/>
<dbReference type="EMBL" id="EF101928">
    <property type="protein sequence ID" value="ABT16139.1"/>
    <property type="molecule type" value="Genomic_DNA"/>
</dbReference>
<evidence type="ECO:0000313" key="1">
    <source>
        <dbReference type="EMBL" id="ABT16139.1"/>
    </source>
</evidence>
<sequence length="154" mass="17911">MLPPGIPEDRRQEILKTFADILAIPLAEKYNNYMPAFETEGVEDDDPLYYHAAMDYRVPVFEGSEDIAHVRLNIDQNTDDDHNYNLFIDIETPSGTEGYHMHLLKNLEHDCFHWANLYIGYTSNGDMYADLMEYAYMRLYPDCPVDRCSPCDDV</sequence>